<evidence type="ECO:0000256" key="7">
    <source>
        <dbReference type="ARBA" id="ARBA00022840"/>
    </source>
</evidence>
<dbReference type="GO" id="GO:0005886">
    <property type="term" value="C:plasma membrane"/>
    <property type="evidence" value="ECO:0007669"/>
    <property type="project" value="UniProtKB-SubCell"/>
</dbReference>
<evidence type="ECO:0000256" key="5">
    <source>
        <dbReference type="ARBA" id="ARBA00022741"/>
    </source>
</evidence>
<dbReference type="GO" id="GO:0005524">
    <property type="term" value="F:ATP binding"/>
    <property type="evidence" value="ECO:0007669"/>
    <property type="project" value="UniProtKB-KW"/>
</dbReference>
<evidence type="ECO:0000256" key="2">
    <source>
        <dbReference type="ARBA" id="ARBA00012438"/>
    </source>
</evidence>
<dbReference type="PANTHER" id="PTHR44936">
    <property type="entry name" value="SENSOR PROTEIN CREC"/>
    <property type="match status" value="1"/>
</dbReference>
<dbReference type="InterPro" id="IPR050980">
    <property type="entry name" value="2C_sensor_his_kinase"/>
</dbReference>
<reference evidence="10 11" key="1">
    <citation type="submission" date="2020-08" db="EMBL/GenBank/DDBJ databases">
        <title>Genomic Encyclopedia of Type Strains, Phase IV (KMG-IV): sequencing the most valuable type-strain genomes for metagenomic binning, comparative biology and taxonomic classification.</title>
        <authorList>
            <person name="Goeker M."/>
        </authorList>
    </citation>
    <scope>NUCLEOTIDE SEQUENCE [LARGE SCALE GENOMIC DNA]</scope>
    <source>
        <strain evidence="10 11">DSM 27471</strain>
    </source>
</reference>
<dbReference type="RefSeq" id="WP_183413829.1">
    <property type="nucleotide sequence ID" value="NZ_JACHYB010000002.1"/>
</dbReference>
<evidence type="ECO:0000313" key="10">
    <source>
        <dbReference type="EMBL" id="MBB3188036.1"/>
    </source>
</evidence>
<evidence type="ECO:0000256" key="8">
    <source>
        <dbReference type="SAM" id="Phobius"/>
    </source>
</evidence>
<keyword evidence="8" id="KW-1133">Transmembrane helix</keyword>
<dbReference type="SMART" id="SM00387">
    <property type="entry name" value="HATPase_c"/>
    <property type="match status" value="1"/>
</dbReference>
<organism evidence="10 11">
    <name type="scientific">Microbacter margulisiae</name>
    <dbReference type="NCBI Taxonomy" id="1350067"/>
    <lineage>
        <taxon>Bacteria</taxon>
        <taxon>Pseudomonadati</taxon>
        <taxon>Bacteroidota</taxon>
        <taxon>Bacteroidia</taxon>
        <taxon>Bacteroidales</taxon>
        <taxon>Porphyromonadaceae</taxon>
        <taxon>Microbacter</taxon>
    </lineage>
</organism>
<comment type="caution">
    <text evidence="10">The sequence shown here is derived from an EMBL/GenBank/DDBJ whole genome shotgun (WGS) entry which is preliminary data.</text>
</comment>
<dbReference type="AlphaFoldDB" id="A0A7W5DS31"/>
<dbReference type="Proteomes" id="UP000544222">
    <property type="component" value="Unassembled WGS sequence"/>
</dbReference>
<keyword evidence="4" id="KW-0808">Transferase</keyword>
<feature type="domain" description="Histidine kinase" evidence="9">
    <location>
        <begin position="179"/>
        <end position="382"/>
    </location>
</feature>
<dbReference type="SUPFAM" id="SSF55874">
    <property type="entry name" value="ATPase domain of HSP90 chaperone/DNA topoisomerase II/histidine kinase"/>
    <property type="match status" value="1"/>
</dbReference>
<name>A0A7W5DS31_9PORP</name>
<keyword evidence="5" id="KW-0547">Nucleotide-binding</keyword>
<dbReference type="Gene3D" id="3.30.565.10">
    <property type="entry name" value="Histidine kinase-like ATPase, C-terminal domain"/>
    <property type="match status" value="1"/>
</dbReference>
<evidence type="ECO:0000259" key="9">
    <source>
        <dbReference type="PROSITE" id="PS50109"/>
    </source>
</evidence>
<evidence type="ECO:0000256" key="1">
    <source>
        <dbReference type="ARBA" id="ARBA00000085"/>
    </source>
</evidence>
<gene>
    <name evidence="10" type="ORF">FHX64_002234</name>
</gene>
<dbReference type="EC" id="2.7.13.3" evidence="2"/>
<dbReference type="EMBL" id="JACHYB010000002">
    <property type="protein sequence ID" value="MBB3188036.1"/>
    <property type="molecule type" value="Genomic_DNA"/>
</dbReference>
<evidence type="ECO:0000256" key="4">
    <source>
        <dbReference type="ARBA" id="ARBA00022679"/>
    </source>
</evidence>
<keyword evidence="8" id="KW-0812">Transmembrane</keyword>
<comment type="catalytic activity">
    <reaction evidence="1">
        <text>ATP + protein L-histidine = ADP + protein N-phospho-L-histidine.</text>
        <dbReference type="EC" id="2.7.13.3"/>
    </reaction>
</comment>
<dbReference type="GO" id="GO:0000155">
    <property type="term" value="F:phosphorelay sensor kinase activity"/>
    <property type="evidence" value="ECO:0007669"/>
    <property type="project" value="InterPro"/>
</dbReference>
<dbReference type="Pfam" id="PF02518">
    <property type="entry name" value="HATPase_c"/>
    <property type="match status" value="1"/>
</dbReference>
<keyword evidence="6 10" id="KW-0418">Kinase</keyword>
<evidence type="ECO:0000256" key="6">
    <source>
        <dbReference type="ARBA" id="ARBA00022777"/>
    </source>
</evidence>
<dbReference type="InterPro" id="IPR036890">
    <property type="entry name" value="HATPase_C_sf"/>
</dbReference>
<dbReference type="InterPro" id="IPR005467">
    <property type="entry name" value="His_kinase_dom"/>
</dbReference>
<feature type="transmembrane region" description="Helical" evidence="8">
    <location>
        <begin position="141"/>
        <end position="161"/>
    </location>
</feature>
<protein>
    <recommendedName>
        <fullName evidence="2">histidine kinase</fullName>
        <ecNumber evidence="2">2.7.13.3</ecNumber>
    </recommendedName>
</protein>
<keyword evidence="11" id="KW-1185">Reference proteome</keyword>
<accession>A0A7W5DS31</accession>
<keyword evidence="7" id="KW-0067">ATP-binding</keyword>
<evidence type="ECO:0000313" key="11">
    <source>
        <dbReference type="Proteomes" id="UP000544222"/>
    </source>
</evidence>
<dbReference type="CDD" id="cd00082">
    <property type="entry name" value="HisKA"/>
    <property type="match status" value="1"/>
</dbReference>
<dbReference type="PANTHER" id="PTHR44936:SF10">
    <property type="entry name" value="SENSOR PROTEIN RSTB"/>
    <property type="match status" value="1"/>
</dbReference>
<dbReference type="PRINTS" id="PR00344">
    <property type="entry name" value="BCTRLSENSOR"/>
</dbReference>
<dbReference type="PROSITE" id="PS50109">
    <property type="entry name" value="HIS_KIN"/>
    <property type="match status" value="1"/>
</dbReference>
<dbReference type="InterPro" id="IPR003661">
    <property type="entry name" value="HisK_dim/P_dom"/>
</dbReference>
<keyword evidence="3" id="KW-0597">Phosphoprotein</keyword>
<dbReference type="InterPro" id="IPR004358">
    <property type="entry name" value="Sig_transdc_His_kin-like_C"/>
</dbReference>
<keyword evidence="8" id="KW-0472">Membrane</keyword>
<sequence>MSTKPFHLRLIFITIASIIALVSLFFTNRLINQLANEERQKIEIWAEATRLVAHSEGETDLTLIMHVLEGNTTIPVVMVDSHDNFITSRNIHEPKKHIQAFRKATIQRLKFKHPPIEIDIDPNTKQFIYYDDSLLIKELAYFPYIQLGVIALFILVSFWAFSGTKKAEQNQVWVGLSKETAHQLGTPISSLMAWIELLKAKYSEDALLPEMEKDIRRLKTIAERFSKIGSRPELIAVPIIDALGGAITYMRNRISNKVTIEIQQNIPETAEAFINIPLFEWVIENLCKNAIDAMDGSGKITITLNENNRHYLIDVQDTGKGMAKRLFKTIFTPGFTTKKRGWGLGLSLAKRIIEEYHNGKIYVKQSEINHGTVFRIALRKTN</sequence>
<feature type="transmembrane region" description="Helical" evidence="8">
    <location>
        <begin position="6"/>
        <end position="26"/>
    </location>
</feature>
<dbReference type="InterPro" id="IPR003594">
    <property type="entry name" value="HATPase_dom"/>
</dbReference>
<evidence type="ECO:0000256" key="3">
    <source>
        <dbReference type="ARBA" id="ARBA00022553"/>
    </source>
</evidence>
<proteinExistence type="predicted"/>